<protein>
    <submittedName>
        <fullName evidence="1">Uncharacterized protein</fullName>
    </submittedName>
</protein>
<reference evidence="1" key="1">
    <citation type="submission" date="2019-06" db="EMBL/GenBank/DDBJ databases">
        <authorList>
            <consortium name="Wellcome Sanger Institute Data Sharing"/>
        </authorList>
    </citation>
    <scope>NUCLEOTIDE SEQUENCE [LARGE SCALE GENOMIC DNA]</scope>
</reference>
<name>A0A673A409_9TELE</name>
<dbReference type="Ensembl" id="ENSSORT00005024703.1">
    <property type="protein sequence ID" value="ENSSORP00005023994.1"/>
    <property type="gene ID" value="ENSSORG00005011586.1"/>
</dbReference>
<accession>A0A673A409</accession>
<dbReference type="AlphaFoldDB" id="A0A673A409"/>
<reference evidence="1" key="2">
    <citation type="submission" date="2025-08" db="UniProtKB">
        <authorList>
            <consortium name="Ensembl"/>
        </authorList>
    </citation>
    <scope>IDENTIFICATION</scope>
</reference>
<evidence type="ECO:0000313" key="2">
    <source>
        <dbReference type="Proteomes" id="UP000472271"/>
    </source>
</evidence>
<reference evidence="1" key="3">
    <citation type="submission" date="2025-09" db="UniProtKB">
        <authorList>
            <consortium name="Ensembl"/>
        </authorList>
    </citation>
    <scope>IDENTIFICATION</scope>
</reference>
<proteinExistence type="predicted"/>
<dbReference type="InParanoid" id="A0A673A409"/>
<sequence>MYFRTLEHYFSTIRPPCVLVQTPVHIHTIPLNITPYIKCRLRLETLQRQKQFQGQQVTCSSVERVLQCLPGCSPVRTTPITVGFNCQQAGDSEVTSVHNHSADLMETVQAHLGCSCNAQCA</sequence>
<keyword evidence="2" id="KW-1185">Reference proteome</keyword>
<organism evidence="1 2">
    <name type="scientific">Sphaeramia orbicularis</name>
    <name type="common">orbiculate cardinalfish</name>
    <dbReference type="NCBI Taxonomy" id="375764"/>
    <lineage>
        <taxon>Eukaryota</taxon>
        <taxon>Metazoa</taxon>
        <taxon>Chordata</taxon>
        <taxon>Craniata</taxon>
        <taxon>Vertebrata</taxon>
        <taxon>Euteleostomi</taxon>
        <taxon>Actinopterygii</taxon>
        <taxon>Neopterygii</taxon>
        <taxon>Teleostei</taxon>
        <taxon>Neoteleostei</taxon>
        <taxon>Acanthomorphata</taxon>
        <taxon>Gobiaria</taxon>
        <taxon>Kurtiformes</taxon>
        <taxon>Apogonoidei</taxon>
        <taxon>Apogonidae</taxon>
        <taxon>Apogoninae</taxon>
        <taxon>Sphaeramia</taxon>
    </lineage>
</organism>
<dbReference type="Proteomes" id="UP000472271">
    <property type="component" value="Chromosome 4"/>
</dbReference>
<evidence type="ECO:0000313" key="1">
    <source>
        <dbReference type="Ensembl" id="ENSSORP00005023994.1"/>
    </source>
</evidence>